<organism evidence="2 3">
    <name type="scientific">Mycena chlorophos</name>
    <name type="common">Agaric fungus</name>
    <name type="synonym">Agaricus chlorophos</name>
    <dbReference type="NCBI Taxonomy" id="658473"/>
    <lineage>
        <taxon>Eukaryota</taxon>
        <taxon>Fungi</taxon>
        <taxon>Dikarya</taxon>
        <taxon>Basidiomycota</taxon>
        <taxon>Agaricomycotina</taxon>
        <taxon>Agaricomycetes</taxon>
        <taxon>Agaricomycetidae</taxon>
        <taxon>Agaricales</taxon>
        <taxon>Marasmiineae</taxon>
        <taxon>Mycenaceae</taxon>
        <taxon>Mycena</taxon>
    </lineage>
</organism>
<evidence type="ECO:0000256" key="1">
    <source>
        <dbReference type="SAM" id="MobiDB-lite"/>
    </source>
</evidence>
<dbReference type="EMBL" id="DF843887">
    <property type="protein sequence ID" value="GAT47708.1"/>
    <property type="molecule type" value="Genomic_DNA"/>
</dbReference>
<protein>
    <submittedName>
        <fullName evidence="2">Uncharacterized protein</fullName>
    </submittedName>
</protein>
<feature type="region of interest" description="Disordered" evidence="1">
    <location>
        <begin position="164"/>
        <end position="196"/>
    </location>
</feature>
<accession>A0ABQ0L9A6</accession>
<dbReference type="Proteomes" id="UP000815677">
    <property type="component" value="Unassembled WGS sequence"/>
</dbReference>
<evidence type="ECO:0000313" key="2">
    <source>
        <dbReference type="EMBL" id="GAT47708.1"/>
    </source>
</evidence>
<proteinExistence type="predicted"/>
<gene>
    <name evidence="2" type="ORF">MCHLO_05157</name>
</gene>
<sequence length="624" mass="69741">MLEWRPPPPIHCCSKPSHNCVVARCTPVSWRKEREWSRRRSTHDRLDVLVVSTHDGHRDGDLYGDDDDHRHVLRFLVYVVSACYRVGRHEATRYASLKYEHKGLEDFLSHFSLFSISQHPPRHLRTRSLRLLAFGRVVRGTMPSDDDAITTGWRSCPVRPAPSVNMPLRATPSPCNRKRSTANPHRLQCRRSPPRSHPMTFSRRLWLLRTRLALNGHVSRSPLPRVAQDAVNINQPSPPAYDTHAHPPTDKTGVPSLQGGIRAVVHGLAEREPGSIVRRFSSRCYEPSRVGLRAIRPGDSAPTLCAATLAPLAGVDSFAPSGRRSRRCLCRLAEWWICDGLRAVSTFSRGRGQQQERDAVCRITSVSLATSRSCRFGGGASGSASKLACANELVPESSSATGPRLRLLRSSSTSTYRPSLLPLGPEHRRVLGNAWTPHHTRRTSSAKHYPSLRVRMSSLGVVHFLVYHDVVDPTVRWGTWSVTRTLQSLPASASWPFAEETLYPARAHVNHCRCPRPFFITQHHLDAFFVGRKSHQSRHASRADFPTRRCSSASMDPNGSALVCARVSVLGLELGWERYAVASAGRSPRHCSIPVGPTSMTLYTRTSQPRTCRSVAGHRLYPCR</sequence>
<keyword evidence="3" id="KW-1185">Reference proteome</keyword>
<reference evidence="2" key="1">
    <citation type="submission" date="2014-09" db="EMBL/GenBank/DDBJ databases">
        <title>Genome sequence of the luminous mushroom Mycena chlorophos for searching fungal bioluminescence genes.</title>
        <authorList>
            <person name="Tanaka Y."/>
            <person name="Kasuga D."/>
            <person name="Oba Y."/>
            <person name="Hase S."/>
            <person name="Sato K."/>
            <person name="Oba Y."/>
            <person name="Sakakibara Y."/>
        </authorList>
    </citation>
    <scope>NUCLEOTIDE SEQUENCE</scope>
</reference>
<name>A0ABQ0L9A6_MYCCL</name>
<evidence type="ECO:0000313" key="3">
    <source>
        <dbReference type="Proteomes" id="UP000815677"/>
    </source>
</evidence>